<keyword evidence="14" id="KW-1185">Reference proteome</keyword>
<evidence type="ECO:0000256" key="9">
    <source>
        <dbReference type="ARBA" id="ARBA00023136"/>
    </source>
</evidence>
<evidence type="ECO:0000256" key="1">
    <source>
        <dbReference type="ARBA" id="ARBA00004146"/>
    </source>
</evidence>
<dbReference type="Pfam" id="PF01545">
    <property type="entry name" value="Cation_efflux"/>
    <property type="match status" value="1"/>
</dbReference>
<keyword evidence="6" id="KW-0862">Zinc</keyword>
<evidence type="ECO:0000313" key="13">
    <source>
        <dbReference type="EMBL" id="GAA4629408.1"/>
    </source>
</evidence>
<feature type="transmembrane region" description="Helical" evidence="11">
    <location>
        <begin position="107"/>
        <end position="125"/>
    </location>
</feature>
<evidence type="ECO:0000256" key="11">
    <source>
        <dbReference type="SAM" id="Phobius"/>
    </source>
</evidence>
<dbReference type="InterPro" id="IPR026765">
    <property type="entry name" value="Tmem163"/>
</dbReference>
<keyword evidence="5" id="KW-0967">Endosome</keyword>
<accession>A0ABP8UGF8</accession>
<dbReference type="SUPFAM" id="SSF161111">
    <property type="entry name" value="Cation efflux protein transmembrane domain-like"/>
    <property type="match status" value="1"/>
</dbReference>
<dbReference type="InterPro" id="IPR058533">
    <property type="entry name" value="Cation_efflux_TM"/>
</dbReference>
<dbReference type="InterPro" id="IPR027469">
    <property type="entry name" value="Cation_efflux_TMD_sf"/>
</dbReference>
<sequence>MVLPPQDSQATPTGEATCEDGCCAVPVVEPEAHERWLRAARAAKALSWASLVWMTLEGAAGLVAGVGAASIALIGWALSSVVEGLASVIVIWRFTGSRTLSPTAEHRAQKAVAVSFWLLAPYVAVESGHKLISGQRADTTALGIAVTVASLLIMPALGKAKHRLGARLGSGATAGEGTQNLLCAYLAGAVLIGLGANTWFGLWWLDPLIGLAVAAVAVREGLEAWRGEDCC</sequence>
<dbReference type="PANTHER" id="PTHR31937">
    <property type="entry name" value="TRANSMEMBRANE PROTEIN 163"/>
    <property type="match status" value="1"/>
</dbReference>
<comment type="subcellular location">
    <subcellularLocation>
        <location evidence="2">Cytoplasmic vesicle</location>
        <location evidence="2">Secretory vesicle</location>
        <location evidence="2">Synaptic vesicle membrane</location>
        <topology evidence="2">Multi-pass membrane protein</topology>
    </subcellularLocation>
    <subcellularLocation>
        <location evidence="1">Early endosome membrane</location>
    </subcellularLocation>
</comment>
<keyword evidence="8" id="KW-0770">Synapse</keyword>
<evidence type="ECO:0000256" key="4">
    <source>
        <dbReference type="ARBA" id="ARBA00022692"/>
    </source>
</evidence>
<feature type="transmembrane region" description="Helical" evidence="11">
    <location>
        <begin position="45"/>
        <end position="67"/>
    </location>
</feature>
<keyword evidence="10" id="KW-0968">Cytoplasmic vesicle</keyword>
<keyword evidence="7 11" id="KW-1133">Transmembrane helix</keyword>
<keyword evidence="9 11" id="KW-0472">Membrane</keyword>
<evidence type="ECO:0000256" key="2">
    <source>
        <dbReference type="ARBA" id="ARBA00004644"/>
    </source>
</evidence>
<evidence type="ECO:0000256" key="3">
    <source>
        <dbReference type="ARBA" id="ARBA00008731"/>
    </source>
</evidence>
<evidence type="ECO:0000256" key="6">
    <source>
        <dbReference type="ARBA" id="ARBA00022833"/>
    </source>
</evidence>
<feature type="domain" description="Cation efflux protein transmembrane" evidence="12">
    <location>
        <begin position="49"/>
        <end position="223"/>
    </location>
</feature>
<evidence type="ECO:0000256" key="8">
    <source>
        <dbReference type="ARBA" id="ARBA00023018"/>
    </source>
</evidence>
<reference evidence="14" key="1">
    <citation type="journal article" date="2019" name="Int. J. Syst. Evol. Microbiol.">
        <title>The Global Catalogue of Microorganisms (GCM) 10K type strain sequencing project: providing services to taxonomists for standard genome sequencing and annotation.</title>
        <authorList>
            <consortium name="The Broad Institute Genomics Platform"/>
            <consortium name="The Broad Institute Genome Sequencing Center for Infectious Disease"/>
            <person name="Wu L."/>
            <person name="Ma J."/>
        </authorList>
    </citation>
    <scope>NUCLEOTIDE SEQUENCE [LARGE SCALE GENOMIC DNA]</scope>
    <source>
        <strain evidence="14">JCM 17939</strain>
    </source>
</reference>
<dbReference type="Gene3D" id="1.20.1510.10">
    <property type="entry name" value="Cation efflux protein transmembrane domain"/>
    <property type="match status" value="1"/>
</dbReference>
<name>A0ABP8UGF8_9ACTN</name>
<gene>
    <name evidence="13" type="ORF">GCM10023196_050130</name>
</gene>
<dbReference type="EMBL" id="BAABHK010000007">
    <property type="protein sequence ID" value="GAA4629408.1"/>
    <property type="molecule type" value="Genomic_DNA"/>
</dbReference>
<proteinExistence type="inferred from homology"/>
<comment type="caution">
    <text evidence="13">The sequence shown here is derived from an EMBL/GenBank/DDBJ whole genome shotgun (WGS) entry which is preliminary data.</text>
</comment>
<evidence type="ECO:0000256" key="7">
    <source>
        <dbReference type="ARBA" id="ARBA00022989"/>
    </source>
</evidence>
<feature type="transmembrane region" description="Helical" evidence="11">
    <location>
        <begin position="181"/>
        <end position="205"/>
    </location>
</feature>
<organism evidence="13 14">
    <name type="scientific">Actinoallomurus vinaceus</name>
    <dbReference type="NCBI Taxonomy" id="1080074"/>
    <lineage>
        <taxon>Bacteria</taxon>
        <taxon>Bacillati</taxon>
        <taxon>Actinomycetota</taxon>
        <taxon>Actinomycetes</taxon>
        <taxon>Streptosporangiales</taxon>
        <taxon>Thermomonosporaceae</taxon>
        <taxon>Actinoallomurus</taxon>
    </lineage>
</organism>
<evidence type="ECO:0000313" key="14">
    <source>
        <dbReference type="Proteomes" id="UP001501442"/>
    </source>
</evidence>
<evidence type="ECO:0000259" key="12">
    <source>
        <dbReference type="Pfam" id="PF01545"/>
    </source>
</evidence>
<keyword evidence="4 11" id="KW-0812">Transmembrane</keyword>
<evidence type="ECO:0000256" key="10">
    <source>
        <dbReference type="ARBA" id="ARBA00023329"/>
    </source>
</evidence>
<protein>
    <submittedName>
        <fullName evidence="13">Cation transporter</fullName>
    </submittedName>
</protein>
<evidence type="ECO:0000256" key="5">
    <source>
        <dbReference type="ARBA" id="ARBA00022753"/>
    </source>
</evidence>
<dbReference type="Proteomes" id="UP001501442">
    <property type="component" value="Unassembled WGS sequence"/>
</dbReference>
<feature type="transmembrane region" description="Helical" evidence="11">
    <location>
        <begin position="73"/>
        <end position="95"/>
    </location>
</feature>
<dbReference type="PANTHER" id="PTHR31937:SF2">
    <property type="entry name" value="TRANSMEMBRANE PROTEIN 163"/>
    <property type="match status" value="1"/>
</dbReference>
<comment type="similarity">
    <text evidence="3">Belongs to the TMEM163 family.</text>
</comment>
<feature type="transmembrane region" description="Helical" evidence="11">
    <location>
        <begin position="140"/>
        <end position="160"/>
    </location>
</feature>